<sequence>MEVYRFEDGDVAVRQGDPEGTHFFVVAEGEFALIRDGRRLSTITPGEAFGETVLLLFGERSASVSAMGRATAYAMDGMAVRDLLRRQFERKREAVIRAVDDVLDHGRCEMLSRLSAYQLQSLFDKVEMRQYVAGDVMLREGPCEPEEVLLLYEGQVHASSNGADNGCLERYALMGDQAMAFHKQDVTLVAGGPVQTLVLTKGMLEELFGDRWLDVLARERILLLLAEHEVFSRLHRDHLEAAVAAGMVRILQPGEETCESDMRFLACLHGEVEAKLLDESASPKRATRLVGGMRSSDAIFGDANLRRRGEPWRILLRAPADLPPPRIAAWTSTELDSILHDDDLDFALDLNYKICVLKSVVLFRTLPMQQLQCLAGRLQIMHAGRGDLIVQQGTIGTNFYIIRKGLVEVVIQGEVVRTQGNGDYFGERALLFNEPRTANIVAIDDTELWMMGQDVFNEIVQGPCLEYLKSRIQLQDTKVEMQDLEFLRVIGRGGYGVVKMVRHARTGLRYALKSVRKRPIVERRQQETIINERSILMEVDHPFLVKCVRSFAGPKAVYFLMELVSGGELLDVLYNLGLLSRSQAQFYSGSIVLALEFLHARSIAYLDLKSENCLIDNHGYLKLIDFGIAVRIKGKAYARRGTPMFMAPEMIRNTGYTTVADLWSLGICVYEFVLGEFPFANNIEVLESQLTFPDHFMRNPDVQDTIAILEGLLTKDSSRRLGATAEGISAIKEHPFFHGLDWEMLMGRELRPPYEPTVEAYAEDKEEGAGAMGQPMSIEDEEAQDHQDDGWIDPHPGWDAGF</sequence>
<keyword evidence="5" id="KW-0723">Serine/threonine-protein kinase</keyword>
<name>A0A7S2JQW2_9DINO</name>
<keyword evidence="13" id="KW-0142">cGMP-binding</keyword>
<dbReference type="InterPro" id="IPR011009">
    <property type="entry name" value="Kinase-like_dom_sf"/>
</dbReference>
<dbReference type="CDD" id="cd00038">
    <property type="entry name" value="CAP_ED"/>
    <property type="match status" value="2"/>
</dbReference>
<evidence type="ECO:0000256" key="14">
    <source>
        <dbReference type="ARBA" id="ARBA00024113"/>
    </source>
</evidence>
<comment type="cofactor">
    <cofactor evidence="1">
        <name>Mg(2+)</name>
        <dbReference type="ChEBI" id="CHEBI:18420"/>
    </cofactor>
</comment>
<dbReference type="GO" id="GO:0030553">
    <property type="term" value="F:cGMP binding"/>
    <property type="evidence" value="ECO:0007669"/>
    <property type="project" value="UniProtKB-KW"/>
</dbReference>
<keyword evidence="12" id="KW-0460">Magnesium</keyword>
<dbReference type="PROSITE" id="PS00108">
    <property type="entry name" value="PROTEIN_KINASE_ST"/>
    <property type="match status" value="1"/>
</dbReference>
<dbReference type="SUPFAM" id="SSF56112">
    <property type="entry name" value="Protein kinase-like (PK-like)"/>
    <property type="match status" value="1"/>
</dbReference>
<evidence type="ECO:0000256" key="16">
    <source>
        <dbReference type="ARBA" id="ARBA00047462"/>
    </source>
</evidence>
<evidence type="ECO:0000256" key="1">
    <source>
        <dbReference type="ARBA" id="ARBA00001946"/>
    </source>
</evidence>
<dbReference type="PANTHER" id="PTHR24353">
    <property type="entry name" value="CYCLIC NUCLEOTIDE-DEPENDENT PROTEIN KINASE"/>
    <property type="match status" value="1"/>
</dbReference>
<dbReference type="GO" id="GO:0046872">
    <property type="term" value="F:metal ion binding"/>
    <property type="evidence" value="ECO:0007669"/>
    <property type="project" value="UniProtKB-KW"/>
</dbReference>
<dbReference type="GO" id="GO:0004692">
    <property type="term" value="F:cGMP-dependent protein kinase activity"/>
    <property type="evidence" value="ECO:0007669"/>
    <property type="project" value="UniProtKB-EC"/>
</dbReference>
<evidence type="ECO:0000256" key="12">
    <source>
        <dbReference type="ARBA" id="ARBA00022842"/>
    </source>
</evidence>
<dbReference type="Gene3D" id="1.10.510.10">
    <property type="entry name" value="Transferase(Phosphotransferase) domain 1"/>
    <property type="match status" value="1"/>
</dbReference>
<feature type="binding site" evidence="17">
    <location>
        <position position="517"/>
    </location>
    <ligand>
        <name>ATP</name>
        <dbReference type="ChEBI" id="CHEBI:30616"/>
    </ligand>
</feature>
<feature type="region of interest" description="Disordered" evidence="18">
    <location>
        <begin position="765"/>
        <end position="802"/>
    </location>
</feature>
<dbReference type="GO" id="GO:0005524">
    <property type="term" value="F:ATP binding"/>
    <property type="evidence" value="ECO:0007669"/>
    <property type="project" value="UniProtKB-UniRule"/>
</dbReference>
<dbReference type="SMART" id="SM00220">
    <property type="entry name" value="S_TKc"/>
    <property type="match status" value="1"/>
</dbReference>
<dbReference type="InterPro" id="IPR018490">
    <property type="entry name" value="cNMP-bd_dom_sf"/>
</dbReference>
<evidence type="ECO:0000256" key="4">
    <source>
        <dbReference type="ARBA" id="ARBA00022490"/>
    </source>
</evidence>
<dbReference type="GO" id="GO:0004691">
    <property type="term" value="F:cAMP-dependent protein kinase activity"/>
    <property type="evidence" value="ECO:0007669"/>
    <property type="project" value="TreeGrafter"/>
</dbReference>
<evidence type="ECO:0000256" key="11">
    <source>
        <dbReference type="ARBA" id="ARBA00022840"/>
    </source>
</evidence>
<dbReference type="PROSITE" id="PS50011">
    <property type="entry name" value="PROTEIN_KINASE_DOM"/>
    <property type="match status" value="1"/>
</dbReference>
<dbReference type="InterPro" id="IPR008271">
    <property type="entry name" value="Ser/Thr_kinase_AS"/>
</dbReference>
<evidence type="ECO:0000256" key="8">
    <source>
        <dbReference type="ARBA" id="ARBA00022723"/>
    </source>
</evidence>
<feature type="domain" description="Cyclic nucleotide-binding" evidence="20">
    <location>
        <begin position="1"/>
        <end position="93"/>
    </location>
</feature>
<evidence type="ECO:0000256" key="10">
    <source>
        <dbReference type="ARBA" id="ARBA00022777"/>
    </source>
</evidence>
<dbReference type="Pfam" id="PF00027">
    <property type="entry name" value="cNMP_binding"/>
    <property type="match status" value="2"/>
</dbReference>
<dbReference type="PROSITE" id="PS00107">
    <property type="entry name" value="PROTEIN_KINASE_ATP"/>
    <property type="match status" value="1"/>
</dbReference>
<dbReference type="PROSITE" id="PS00889">
    <property type="entry name" value="CNMP_BINDING_2"/>
    <property type="match status" value="1"/>
</dbReference>
<keyword evidence="11 17" id="KW-0067">ATP-binding</keyword>
<feature type="domain" description="Protein kinase" evidence="19">
    <location>
        <begin position="484"/>
        <end position="737"/>
    </location>
</feature>
<evidence type="ECO:0000256" key="18">
    <source>
        <dbReference type="SAM" id="MobiDB-lite"/>
    </source>
</evidence>
<dbReference type="InterPro" id="IPR018488">
    <property type="entry name" value="cNMP-bd_CS"/>
</dbReference>
<dbReference type="EC" id="2.7.11.12" evidence="3"/>
<evidence type="ECO:0000256" key="2">
    <source>
        <dbReference type="ARBA" id="ARBA00006352"/>
    </source>
</evidence>
<feature type="domain" description="Cyclic nucleotide-binding" evidence="20">
    <location>
        <begin position="110"/>
        <end position="141"/>
    </location>
</feature>
<evidence type="ECO:0000313" key="22">
    <source>
        <dbReference type="EMBL" id="CAD9553829.1"/>
    </source>
</evidence>
<reference evidence="22" key="1">
    <citation type="submission" date="2021-01" db="EMBL/GenBank/DDBJ databases">
        <authorList>
            <person name="Corre E."/>
            <person name="Pelletier E."/>
            <person name="Niang G."/>
            <person name="Scheremetjew M."/>
            <person name="Finn R."/>
            <person name="Kale V."/>
            <person name="Holt S."/>
            <person name="Cochrane G."/>
            <person name="Meng A."/>
            <person name="Brown T."/>
            <person name="Cohen L."/>
        </authorList>
    </citation>
    <scope>NUCLEOTIDE SEQUENCE</scope>
    <source>
        <strain evidence="22">RCC3387</strain>
    </source>
</reference>
<dbReference type="GO" id="GO:0005952">
    <property type="term" value="C:cAMP-dependent protein kinase complex"/>
    <property type="evidence" value="ECO:0007669"/>
    <property type="project" value="TreeGrafter"/>
</dbReference>
<gene>
    <name evidence="22" type="ORF">BRAN1462_LOCUS20374</name>
</gene>
<dbReference type="PANTHER" id="PTHR24353:SF37">
    <property type="entry name" value="CAMP-DEPENDENT PROTEIN KINASE CATALYTIC SUBUNIT PRKX"/>
    <property type="match status" value="1"/>
</dbReference>
<dbReference type="SMART" id="SM00100">
    <property type="entry name" value="cNMP"/>
    <property type="match status" value="2"/>
</dbReference>
<dbReference type="Pfam" id="PF00069">
    <property type="entry name" value="Pkinase"/>
    <property type="match status" value="1"/>
</dbReference>
<evidence type="ECO:0000256" key="9">
    <source>
        <dbReference type="ARBA" id="ARBA00022741"/>
    </source>
</evidence>
<evidence type="ECO:0000256" key="6">
    <source>
        <dbReference type="ARBA" id="ARBA00022535"/>
    </source>
</evidence>
<dbReference type="InterPro" id="IPR014710">
    <property type="entry name" value="RmlC-like_jellyroll"/>
</dbReference>
<feature type="domain" description="Cyclic nucleotide-binding" evidence="20">
    <location>
        <begin position="362"/>
        <end position="460"/>
    </location>
</feature>
<dbReference type="PROSITE" id="PS00888">
    <property type="entry name" value="CNMP_BINDING_1"/>
    <property type="match status" value="1"/>
</dbReference>
<accession>A0A7S2JQW2</accession>
<evidence type="ECO:0000256" key="15">
    <source>
        <dbReference type="ARBA" id="ARBA00047298"/>
    </source>
</evidence>
<dbReference type="InterPro" id="IPR017441">
    <property type="entry name" value="Protein_kinase_ATP_BS"/>
</dbReference>
<keyword evidence="4" id="KW-0963">Cytoplasm</keyword>
<comment type="catalytic activity">
    <reaction evidence="15">
        <text>L-threonyl-[protein] + ATP = O-phospho-L-threonyl-[protein] + ADP + H(+)</text>
        <dbReference type="Rhea" id="RHEA:46608"/>
        <dbReference type="Rhea" id="RHEA-COMP:11060"/>
        <dbReference type="Rhea" id="RHEA-COMP:11605"/>
        <dbReference type="ChEBI" id="CHEBI:15378"/>
        <dbReference type="ChEBI" id="CHEBI:30013"/>
        <dbReference type="ChEBI" id="CHEBI:30616"/>
        <dbReference type="ChEBI" id="CHEBI:61977"/>
        <dbReference type="ChEBI" id="CHEBI:456216"/>
        <dbReference type="EC" id="2.7.11.12"/>
    </reaction>
</comment>
<evidence type="ECO:0000259" key="21">
    <source>
        <dbReference type="PROSITE" id="PS51285"/>
    </source>
</evidence>
<comment type="similarity">
    <text evidence="2">Belongs to the protein kinase superfamily. AGC Ser/Thr protein kinase family. cGMP subfamily.</text>
</comment>
<evidence type="ECO:0000259" key="19">
    <source>
        <dbReference type="PROSITE" id="PS50011"/>
    </source>
</evidence>
<dbReference type="PROSITE" id="PS51285">
    <property type="entry name" value="AGC_KINASE_CTER"/>
    <property type="match status" value="1"/>
</dbReference>
<keyword evidence="8" id="KW-0479">Metal-binding</keyword>
<dbReference type="Gene3D" id="2.60.120.10">
    <property type="entry name" value="Jelly Rolls"/>
    <property type="match status" value="3"/>
</dbReference>
<evidence type="ECO:0000256" key="5">
    <source>
        <dbReference type="ARBA" id="ARBA00022527"/>
    </source>
</evidence>
<feature type="domain" description="AGC-kinase C-terminal" evidence="21">
    <location>
        <begin position="738"/>
        <end position="802"/>
    </location>
</feature>
<keyword evidence="7" id="KW-0808">Transferase</keyword>
<dbReference type="SUPFAM" id="SSF51206">
    <property type="entry name" value="cAMP-binding domain-like"/>
    <property type="match status" value="3"/>
</dbReference>
<dbReference type="AlphaFoldDB" id="A0A7S2JQW2"/>
<dbReference type="InterPro" id="IPR000719">
    <property type="entry name" value="Prot_kinase_dom"/>
</dbReference>
<dbReference type="PRINTS" id="PR00103">
    <property type="entry name" value="CAMPKINASE"/>
</dbReference>
<evidence type="ECO:0000256" key="3">
    <source>
        <dbReference type="ARBA" id="ARBA00012428"/>
    </source>
</evidence>
<proteinExistence type="inferred from homology"/>
<evidence type="ECO:0000259" key="20">
    <source>
        <dbReference type="PROSITE" id="PS50042"/>
    </source>
</evidence>
<keyword evidence="10" id="KW-0418">Kinase</keyword>
<evidence type="ECO:0000256" key="13">
    <source>
        <dbReference type="ARBA" id="ARBA00022992"/>
    </source>
</evidence>
<dbReference type="Gene3D" id="3.30.200.20">
    <property type="entry name" value="Phosphorylase Kinase, domain 1"/>
    <property type="match status" value="1"/>
</dbReference>
<dbReference type="PROSITE" id="PS50042">
    <property type="entry name" value="CNMP_BINDING_3"/>
    <property type="match status" value="3"/>
</dbReference>
<dbReference type="InterPro" id="IPR000961">
    <property type="entry name" value="AGC-kinase_C"/>
</dbReference>
<evidence type="ECO:0000256" key="17">
    <source>
        <dbReference type="PROSITE-ProRule" id="PRU10141"/>
    </source>
</evidence>
<keyword evidence="6" id="KW-0140">cGMP</keyword>
<organism evidence="22">
    <name type="scientific">Zooxanthella nutricula</name>
    <dbReference type="NCBI Taxonomy" id="1333877"/>
    <lineage>
        <taxon>Eukaryota</taxon>
        <taxon>Sar</taxon>
        <taxon>Alveolata</taxon>
        <taxon>Dinophyceae</taxon>
        <taxon>Peridiniales</taxon>
        <taxon>Peridiniales incertae sedis</taxon>
        <taxon>Zooxanthella</taxon>
    </lineage>
</organism>
<evidence type="ECO:0000256" key="7">
    <source>
        <dbReference type="ARBA" id="ARBA00022679"/>
    </source>
</evidence>
<comment type="catalytic activity">
    <reaction evidence="16">
        <text>L-seryl-[protein] + ATP = O-phospho-L-seryl-[protein] + ADP + H(+)</text>
        <dbReference type="Rhea" id="RHEA:17989"/>
        <dbReference type="Rhea" id="RHEA-COMP:9863"/>
        <dbReference type="Rhea" id="RHEA-COMP:11604"/>
        <dbReference type="ChEBI" id="CHEBI:15378"/>
        <dbReference type="ChEBI" id="CHEBI:29999"/>
        <dbReference type="ChEBI" id="CHEBI:30616"/>
        <dbReference type="ChEBI" id="CHEBI:83421"/>
        <dbReference type="ChEBI" id="CHEBI:456216"/>
        <dbReference type="EC" id="2.7.11.12"/>
    </reaction>
</comment>
<dbReference type="EMBL" id="HBGW01032274">
    <property type="protein sequence ID" value="CAD9553829.1"/>
    <property type="molecule type" value="Transcribed_RNA"/>
</dbReference>
<keyword evidence="9 17" id="KW-0547">Nucleotide-binding</keyword>
<dbReference type="InterPro" id="IPR000595">
    <property type="entry name" value="cNMP-bd_dom"/>
</dbReference>
<protein>
    <recommendedName>
        <fullName evidence="14">cGMP-dependent protein kinase</fullName>
        <ecNumber evidence="3">2.7.11.12</ecNumber>
    </recommendedName>
</protein>